<protein>
    <submittedName>
        <fullName evidence="3">Phosphatidylinositol alpha-1,6-mannosyltransferase</fullName>
    </submittedName>
</protein>
<dbReference type="Pfam" id="PF13439">
    <property type="entry name" value="Glyco_transf_4"/>
    <property type="match status" value="1"/>
</dbReference>
<dbReference type="SUPFAM" id="SSF53756">
    <property type="entry name" value="UDP-Glycosyltransferase/glycogen phosphorylase"/>
    <property type="match status" value="1"/>
</dbReference>
<proteinExistence type="predicted"/>
<dbReference type="InterPro" id="IPR001296">
    <property type="entry name" value="Glyco_trans_1"/>
</dbReference>
<dbReference type="InterPro" id="IPR028098">
    <property type="entry name" value="Glyco_trans_4-like_N"/>
</dbReference>
<dbReference type="AlphaFoldDB" id="A0A4R7PJ50"/>
<dbReference type="Proteomes" id="UP000294689">
    <property type="component" value="Unassembled WGS sequence"/>
</dbReference>
<accession>A0A4R7PJ50</accession>
<keyword evidence="4" id="KW-1185">Reference proteome</keyword>
<keyword evidence="3" id="KW-0808">Transferase</keyword>
<dbReference type="OrthoDB" id="9811239at2"/>
<dbReference type="GO" id="GO:0016757">
    <property type="term" value="F:glycosyltransferase activity"/>
    <property type="evidence" value="ECO:0007669"/>
    <property type="project" value="UniProtKB-KW"/>
</dbReference>
<sequence>MKKKILIVTSEFPPQPGGIGNHAYHLALYLSKNDYEVTVVADQRGEEQVENRFDAGLPFVVKRIALRHLRLWMYLNRIIETLKVLKSSDVVIATGKFALWNVAFCSLFYKFPKMAVIHGTEVNFKSAILKKTIDLSLKRFESIIAVSHYTKQLVVHLKRDVHIIPNGIDISDWLVDNVSKVPLKGSPVLTTVGRVSSRKGQLQVIRLLPELKKQFPDLHYHCIGIPTQAEAFLSQAKVLGVDANVTFHGAVDDATLKASLLATDVFVMLSTESKTGDVEGFGIAILEANALGVPSIGSKGCGIQDAINDGVSGFLVDAQDVAAVGASISALIGHPQIFKSQAEQWAQQHSWDHIIQQYLIHLP</sequence>
<dbReference type="CDD" id="cd03801">
    <property type="entry name" value="GT4_PimA-like"/>
    <property type="match status" value="1"/>
</dbReference>
<reference evidence="3 4" key="1">
    <citation type="submission" date="2019-03" db="EMBL/GenBank/DDBJ databases">
        <title>Genomic Encyclopedia of Archaeal and Bacterial Type Strains, Phase II (KMG-II): from individual species to whole genera.</title>
        <authorList>
            <person name="Goeker M."/>
        </authorList>
    </citation>
    <scope>NUCLEOTIDE SEQUENCE [LARGE SCALE GENOMIC DNA]</scope>
    <source>
        <strain evidence="3 4">DSM 28135</strain>
    </source>
</reference>
<dbReference type="Gene3D" id="3.40.50.2000">
    <property type="entry name" value="Glycogen Phosphorylase B"/>
    <property type="match status" value="2"/>
</dbReference>
<dbReference type="Pfam" id="PF00534">
    <property type="entry name" value="Glycos_transf_1"/>
    <property type="match status" value="1"/>
</dbReference>
<keyword evidence="3" id="KW-0328">Glycosyltransferase</keyword>
<evidence type="ECO:0000259" key="1">
    <source>
        <dbReference type="Pfam" id="PF00534"/>
    </source>
</evidence>
<evidence type="ECO:0000313" key="4">
    <source>
        <dbReference type="Proteomes" id="UP000294689"/>
    </source>
</evidence>
<dbReference type="RefSeq" id="WP_133758759.1">
    <property type="nucleotide sequence ID" value="NZ_SOBW01000009.1"/>
</dbReference>
<dbReference type="PANTHER" id="PTHR12526">
    <property type="entry name" value="GLYCOSYLTRANSFERASE"/>
    <property type="match status" value="1"/>
</dbReference>
<organism evidence="3 4">
    <name type="scientific">Gelidibacter sediminis</name>
    <dbReference type="NCBI Taxonomy" id="1608710"/>
    <lineage>
        <taxon>Bacteria</taxon>
        <taxon>Pseudomonadati</taxon>
        <taxon>Bacteroidota</taxon>
        <taxon>Flavobacteriia</taxon>
        <taxon>Flavobacteriales</taxon>
        <taxon>Flavobacteriaceae</taxon>
        <taxon>Gelidibacter</taxon>
    </lineage>
</organism>
<comment type="caution">
    <text evidence="3">The sequence shown here is derived from an EMBL/GenBank/DDBJ whole genome shotgun (WGS) entry which is preliminary data.</text>
</comment>
<feature type="domain" description="Glycosyltransferase subfamily 4-like N-terminal" evidence="2">
    <location>
        <begin position="16"/>
        <end position="171"/>
    </location>
</feature>
<gene>
    <name evidence="3" type="ORF">BXY82_2745</name>
</gene>
<evidence type="ECO:0000259" key="2">
    <source>
        <dbReference type="Pfam" id="PF13439"/>
    </source>
</evidence>
<name>A0A4R7PJ50_9FLAO</name>
<feature type="domain" description="Glycosyl transferase family 1" evidence="1">
    <location>
        <begin position="184"/>
        <end position="335"/>
    </location>
</feature>
<dbReference type="EMBL" id="SOBW01000009">
    <property type="protein sequence ID" value="TDU34423.1"/>
    <property type="molecule type" value="Genomic_DNA"/>
</dbReference>
<evidence type="ECO:0000313" key="3">
    <source>
        <dbReference type="EMBL" id="TDU34423.1"/>
    </source>
</evidence>